<name>A0ABP8PJS9_9ACTN</name>
<evidence type="ECO:0000313" key="2">
    <source>
        <dbReference type="EMBL" id="GAA4487685.1"/>
    </source>
</evidence>
<dbReference type="SUPFAM" id="SSF53448">
    <property type="entry name" value="Nucleotide-diphospho-sugar transferases"/>
    <property type="match status" value="1"/>
</dbReference>
<dbReference type="PANTHER" id="PTHR10859:SF91">
    <property type="entry name" value="DOLICHYL-PHOSPHATE BETA-GLUCOSYLTRANSFERASE"/>
    <property type="match status" value="1"/>
</dbReference>
<dbReference type="RefSeq" id="WP_345459332.1">
    <property type="nucleotide sequence ID" value="NZ_BAABHF010000012.1"/>
</dbReference>
<reference evidence="3" key="1">
    <citation type="journal article" date="2019" name="Int. J. Syst. Evol. Microbiol.">
        <title>The Global Catalogue of Microorganisms (GCM) 10K type strain sequencing project: providing services to taxonomists for standard genome sequencing and annotation.</title>
        <authorList>
            <consortium name="The Broad Institute Genomics Platform"/>
            <consortium name="The Broad Institute Genome Sequencing Center for Infectious Disease"/>
            <person name="Wu L."/>
            <person name="Ma J."/>
        </authorList>
    </citation>
    <scope>NUCLEOTIDE SEQUENCE [LARGE SCALE GENOMIC DNA]</scope>
    <source>
        <strain evidence="3">JCM 17933</strain>
    </source>
</reference>
<sequence>MGPRGRLTEGALDVVIPARNEAARLAHGLATLSGGLSELPVSATITVVDSASTDATAEIARRWSGPVPVRLLRCPRPGKGAAVRAGLLATTAPYAGFCDADMATGLDILPDVLAMLRTGAQVIIGSRRHPESDVEVYGRPFRRVGALAFNRLCRDITGGVTDTQCGFKFFAGPLARAAAADLRTAGFAFDVELLVHCRRRGAAITEVPVTWRDMPGSTFSITRHAAACVRDLYRIRAAAREPVAPPARAPLADEPAR</sequence>
<organism evidence="2 3">
    <name type="scientific">Actinoallomurus oryzae</name>
    <dbReference type="NCBI Taxonomy" id="502180"/>
    <lineage>
        <taxon>Bacteria</taxon>
        <taxon>Bacillati</taxon>
        <taxon>Actinomycetota</taxon>
        <taxon>Actinomycetes</taxon>
        <taxon>Streptosporangiales</taxon>
        <taxon>Thermomonosporaceae</taxon>
        <taxon>Actinoallomurus</taxon>
    </lineage>
</organism>
<dbReference type="PANTHER" id="PTHR10859">
    <property type="entry name" value="GLYCOSYL TRANSFERASE"/>
    <property type="match status" value="1"/>
</dbReference>
<dbReference type="Gene3D" id="3.90.550.10">
    <property type="entry name" value="Spore Coat Polysaccharide Biosynthesis Protein SpsA, Chain A"/>
    <property type="match status" value="1"/>
</dbReference>
<dbReference type="Proteomes" id="UP001500503">
    <property type="component" value="Unassembled WGS sequence"/>
</dbReference>
<keyword evidence="3" id="KW-1185">Reference proteome</keyword>
<gene>
    <name evidence="2" type="ORF">GCM10023191_015930</name>
</gene>
<dbReference type="InterPro" id="IPR001173">
    <property type="entry name" value="Glyco_trans_2-like"/>
</dbReference>
<proteinExistence type="predicted"/>
<protein>
    <submittedName>
        <fullName evidence="2">Glycosyltransferase family 2 protein</fullName>
    </submittedName>
</protein>
<dbReference type="EMBL" id="BAABHF010000012">
    <property type="protein sequence ID" value="GAA4487685.1"/>
    <property type="molecule type" value="Genomic_DNA"/>
</dbReference>
<evidence type="ECO:0000313" key="3">
    <source>
        <dbReference type="Proteomes" id="UP001500503"/>
    </source>
</evidence>
<dbReference type="Pfam" id="PF00535">
    <property type="entry name" value="Glycos_transf_2"/>
    <property type="match status" value="1"/>
</dbReference>
<evidence type="ECO:0000259" key="1">
    <source>
        <dbReference type="Pfam" id="PF00535"/>
    </source>
</evidence>
<feature type="domain" description="Glycosyltransferase 2-like" evidence="1">
    <location>
        <begin position="14"/>
        <end position="168"/>
    </location>
</feature>
<comment type="caution">
    <text evidence="2">The sequence shown here is derived from an EMBL/GenBank/DDBJ whole genome shotgun (WGS) entry which is preliminary data.</text>
</comment>
<accession>A0ABP8PJS9</accession>
<dbReference type="InterPro" id="IPR029044">
    <property type="entry name" value="Nucleotide-diphossugar_trans"/>
</dbReference>